<dbReference type="PANTHER" id="PTHR46599">
    <property type="entry name" value="PIGGYBAC TRANSPOSABLE ELEMENT-DERIVED PROTEIN 4"/>
    <property type="match status" value="1"/>
</dbReference>
<name>A0A8X6N9Q8_NEPPI</name>
<evidence type="ECO:0000259" key="1">
    <source>
        <dbReference type="Pfam" id="PF13843"/>
    </source>
</evidence>
<protein>
    <submittedName>
        <fullName evidence="2">DDE_Tnp_1_7 domain-containing protein</fullName>
    </submittedName>
</protein>
<comment type="caution">
    <text evidence="2">The sequence shown here is derived from an EMBL/GenBank/DDBJ whole genome shotgun (WGS) entry which is preliminary data.</text>
</comment>
<dbReference type="OrthoDB" id="8194810at2759"/>
<feature type="domain" description="PiggyBac transposable element-derived protein" evidence="1">
    <location>
        <begin position="42"/>
        <end position="142"/>
    </location>
</feature>
<dbReference type="EMBL" id="BMAW01055711">
    <property type="protein sequence ID" value="GFT02412.1"/>
    <property type="molecule type" value="Genomic_DNA"/>
</dbReference>
<reference evidence="2" key="1">
    <citation type="submission" date="2020-08" db="EMBL/GenBank/DDBJ databases">
        <title>Multicomponent nature underlies the extraordinary mechanical properties of spider dragline silk.</title>
        <authorList>
            <person name="Kono N."/>
            <person name="Nakamura H."/>
            <person name="Mori M."/>
            <person name="Yoshida Y."/>
            <person name="Ohtoshi R."/>
            <person name="Malay A.D."/>
            <person name="Moran D.A.P."/>
            <person name="Tomita M."/>
            <person name="Numata K."/>
            <person name="Arakawa K."/>
        </authorList>
    </citation>
    <scope>NUCLEOTIDE SEQUENCE</scope>
</reference>
<dbReference type="Proteomes" id="UP000887013">
    <property type="component" value="Unassembled WGS sequence"/>
</dbReference>
<accession>A0A8X6N9Q8</accession>
<organism evidence="2 3">
    <name type="scientific">Nephila pilipes</name>
    <name type="common">Giant wood spider</name>
    <name type="synonym">Nephila maculata</name>
    <dbReference type="NCBI Taxonomy" id="299642"/>
    <lineage>
        <taxon>Eukaryota</taxon>
        <taxon>Metazoa</taxon>
        <taxon>Ecdysozoa</taxon>
        <taxon>Arthropoda</taxon>
        <taxon>Chelicerata</taxon>
        <taxon>Arachnida</taxon>
        <taxon>Araneae</taxon>
        <taxon>Araneomorphae</taxon>
        <taxon>Entelegynae</taxon>
        <taxon>Araneoidea</taxon>
        <taxon>Nephilidae</taxon>
        <taxon>Nephila</taxon>
    </lineage>
</organism>
<keyword evidence="3" id="KW-1185">Reference proteome</keyword>
<dbReference type="Pfam" id="PF13843">
    <property type="entry name" value="DDE_Tnp_1_7"/>
    <property type="match status" value="1"/>
</dbReference>
<dbReference type="PANTHER" id="PTHR46599:SF3">
    <property type="entry name" value="PIGGYBAC TRANSPOSABLE ELEMENT-DERIVED PROTEIN 4"/>
    <property type="match status" value="1"/>
</dbReference>
<dbReference type="InterPro" id="IPR029526">
    <property type="entry name" value="PGBD"/>
</dbReference>
<evidence type="ECO:0000313" key="3">
    <source>
        <dbReference type="Proteomes" id="UP000887013"/>
    </source>
</evidence>
<evidence type="ECO:0000313" key="2">
    <source>
        <dbReference type="EMBL" id="GFT02412.1"/>
    </source>
</evidence>
<gene>
    <name evidence="2" type="primary">THOM_1417</name>
    <name evidence="2" type="ORF">NPIL_83381</name>
</gene>
<dbReference type="AlphaFoldDB" id="A0A8X6N9Q8"/>
<proteinExistence type="predicted"/>
<sequence>MKHEWIWEEKENVPDVKRFPEVPGINTLCLRRLHGNPKVLDVLNEVLKKDFWNMIVEETKRYARQIIEKEGLEGKNERWFPVNSDEIKAYIALNILMSPVKKAKLEMYWSKRKTISTPVFTKIMPRNRLSDILSFLYFTDNEN</sequence>